<comment type="caution">
    <text evidence="5">The sequence shown here is derived from an EMBL/GenBank/DDBJ whole genome shotgun (WGS) entry which is preliminary data.</text>
</comment>
<keyword evidence="6" id="KW-1185">Reference proteome</keyword>
<evidence type="ECO:0000313" key="5">
    <source>
        <dbReference type="EMBL" id="OMJ73862.1"/>
    </source>
</evidence>
<dbReference type="AlphaFoldDB" id="A0A1R2BAR7"/>
<sequence>MKSTNTQFFRIELNEKITLADIKMPQDNLELKQIICFNNIFYCVLIKDFTKNVTKCYKLNIKENLKDEIIKLDDINDIDAFLVWGSTTSQFFIVMNEKKKVMTGNFKKDFNKYNTNELLIFSSEISYIKTAHYLAKLEQLLILTNLGHIWSHNLKDNTTIQIQSQFFSNSKPSNSSLNTLSSYDQEPFQDLQITPDEKVYITRSLNYIECYDMNNIRLHIIPIDKTVIDCKTIFHANMNIIIIKYPEKLSFKTFYALPDNDINKILQTVELVEEGNPIIDVWELGVKKYGEVNDSFKVRKGESKFGIFNKGNKLKAKIKEYLKQMSFIKNSFKYINTDTLANSDVQNTICCKLDFSRELACRVPLHIAYISDGNLIPLQNGEDNFKSFINSLSVDSNFLLEAMNFIQLGHLENILPKISSPSVISIIGKQSSGKSYLLNRLFGTRFEVKSTRCTEGIWISISQINSKEFIILDCEGFFSANRTKQEEMKLSLVFAALSDIIILNSDLAECEKLEKLFDDFSLIIDRLKGQNLFKSTLDLVIRDIENNLDSLNTTITDIMNKISKDSKKKTVYNKLFNNTHRLITLENYKSLGFDDQIAKEIKHYISSPVHYKNGSDFLTALKLVLVQIFADDDMSFDERLFEIQSSKIRQTIENYITNPLPPDIFTKKLSVETNLDLDKKTYKLQLLLNTISLSPNSDITNPFLSCLSNLPIQTFTKILSYHVFQTFLYKH</sequence>
<evidence type="ECO:0000256" key="3">
    <source>
        <dbReference type="PROSITE-ProRule" id="PRU01052"/>
    </source>
</evidence>
<dbReference type="OrthoDB" id="10045389at2759"/>
<reference evidence="5 6" key="1">
    <citation type="submission" date="2016-11" db="EMBL/GenBank/DDBJ databases">
        <title>The macronuclear genome of Stentor coeruleus: a giant cell with tiny introns.</title>
        <authorList>
            <person name="Slabodnick M."/>
            <person name="Ruby J.G."/>
            <person name="Reiff S.B."/>
            <person name="Swart E.C."/>
            <person name="Gosai S."/>
            <person name="Prabakaran S."/>
            <person name="Witkowska E."/>
            <person name="Larue G.E."/>
            <person name="Fisher S."/>
            <person name="Freeman R.M."/>
            <person name="Gunawardena J."/>
            <person name="Chu W."/>
            <person name="Stover N.A."/>
            <person name="Gregory B.D."/>
            <person name="Nowacki M."/>
            <person name="Derisi J."/>
            <person name="Roy S.W."/>
            <person name="Marshall W.F."/>
            <person name="Sood P."/>
        </authorList>
    </citation>
    <scope>NUCLEOTIDE SEQUENCE [LARGE SCALE GENOMIC DNA]</scope>
    <source>
        <strain evidence="5">WM001</strain>
    </source>
</reference>
<keyword evidence="2" id="KW-0342">GTP-binding</keyword>
<proteinExistence type="inferred from homology"/>
<dbReference type="GO" id="GO:0005525">
    <property type="term" value="F:GTP binding"/>
    <property type="evidence" value="ECO:0007669"/>
    <property type="project" value="UniProtKB-KW"/>
</dbReference>
<keyword evidence="1" id="KW-0547">Nucleotide-binding</keyword>
<evidence type="ECO:0000256" key="1">
    <source>
        <dbReference type="ARBA" id="ARBA00022741"/>
    </source>
</evidence>
<dbReference type="EMBL" id="MPUH01000790">
    <property type="protein sequence ID" value="OMJ73862.1"/>
    <property type="molecule type" value="Genomic_DNA"/>
</dbReference>
<feature type="domain" description="GB1/RHD3-type G" evidence="4">
    <location>
        <begin position="418"/>
        <end position="505"/>
    </location>
</feature>
<gene>
    <name evidence="5" type="ORF">SteCoe_27341</name>
</gene>
<dbReference type="PANTHER" id="PTHR22796:SF1">
    <property type="entry name" value="VWFA DOMAIN-CONTAINING PROTEIN"/>
    <property type="match status" value="1"/>
</dbReference>
<dbReference type="Gene3D" id="3.40.50.300">
    <property type="entry name" value="P-loop containing nucleotide triphosphate hydrolases"/>
    <property type="match status" value="1"/>
</dbReference>
<name>A0A1R2BAR7_9CILI</name>
<evidence type="ECO:0000313" key="6">
    <source>
        <dbReference type="Proteomes" id="UP000187209"/>
    </source>
</evidence>
<dbReference type="SUPFAM" id="SSF52540">
    <property type="entry name" value="P-loop containing nucleoside triphosphate hydrolases"/>
    <property type="match status" value="1"/>
</dbReference>
<evidence type="ECO:0000259" key="4">
    <source>
        <dbReference type="PROSITE" id="PS51715"/>
    </source>
</evidence>
<dbReference type="InterPro" id="IPR030386">
    <property type="entry name" value="G_GB1_RHD3_dom"/>
</dbReference>
<comment type="similarity">
    <text evidence="3">Belongs to the TRAFAC class dynamin-like GTPase superfamily. GB1/RHD3 GTPase family.</text>
</comment>
<dbReference type="InterPro" id="IPR027417">
    <property type="entry name" value="P-loop_NTPase"/>
</dbReference>
<dbReference type="Proteomes" id="UP000187209">
    <property type="component" value="Unassembled WGS sequence"/>
</dbReference>
<organism evidence="5 6">
    <name type="scientific">Stentor coeruleus</name>
    <dbReference type="NCBI Taxonomy" id="5963"/>
    <lineage>
        <taxon>Eukaryota</taxon>
        <taxon>Sar</taxon>
        <taxon>Alveolata</taxon>
        <taxon>Ciliophora</taxon>
        <taxon>Postciliodesmatophora</taxon>
        <taxon>Heterotrichea</taxon>
        <taxon>Heterotrichida</taxon>
        <taxon>Stentoridae</taxon>
        <taxon>Stentor</taxon>
    </lineage>
</organism>
<protein>
    <recommendedName>
        <fullName evidence="4">GB1/RHD3-type G domain-containing protein</fullName>
    </recommendedName>
</protein>
<dbReference type="PROSITE" id="PS51715">
    <property type="entry name" value="G_GB1_RHD3"/>
    <property type="match status" value="1"/>
</dbReference>
<dbReference type="PANTHER" id="PTHR22796">
    <property type="entry name" value="URG4-RELATED"/>
    <property type="match status" value="1"/>
</dbReference>
<dbReference type="Pfam" id="PF05879">
    <property type="entry name" value="RHD3_GTPase"/>
    <property type="match status" value="1"/>
</dbReference>
<evidence type="ECO:0000256" key="2">
    <source>
        <dbReference type="ARBA" id="ARBA00023134"/>
    </source>
</evidence>
<accession>A0A1R2BAR7</accession>